<dbReference type="EMBL" id="CP053381">
    <property type="protein sequence ID" value="QTP55424.1"/>
    <property type="molecule type" value="Genomic_DNA"/>
</dbReference>
<evidence type="ECO:0000313" key="2">
    <source>
        <dbReference type="Proteomes" id="UP000671868"/>
    </source>
</evidence>
<dbReference type="RefSeq" id="WP_209537576.1">
    <property type="nucleotide sequence ID" value="NZ_CP053381.1"/>
</dbReference>
<keyword evidence="2" id="KW-1185">Reference proteome</keyword>
<protein>
    <submittedName>
        <fullName evidence="1">Uncharacterized protein</fullName>
    </submittedName>
</protein>
<organism evidence="1 2">
    <name type="scientific">Billgrantia sulfidoxydans</name>
    <dbReference type="NCBI Taxonomy" id="2733484"/>
    <lineage>
        <taxon>Bacteria</taxon>
        <taxon>Pseudomonadati</taxon>
        <taxon>Pseudomonadota</taxon>
        <taxon>Gammaproteobacteria</taxon>
        <taxon>Oceanospirillales</taxon>
        <taxon>Halomonadaceae</taxon>
        <taxon>Billgrantia</taxon>
    </lineage>
</organism>
<reference evidence="1 2" key="1">
    <citation type="journal article" date="2021" name="Front. Microbiol.">
        <title>Aerobic Denitrification and Heterotrophic Sulfur Oxidation in the Genus Halomonas Revealed by Six Novel Species Characterizations and Genome-Based Analysis.</title>
        <authorList>
            <person name="Wang L."/>
            <person name="Shao Z."/>
        </authorList>
    </citation>
    <scope>NUCLEOTIDE SEQUENCE [LARGE SCALE GENOMIC DNA]</scope>
    <source>
        <strain evidence="1 2">MCCC 1A11059</strain>
    </source>
</reference>
<evidence type="ECO:0000313" key="1">
    <source>
        <dbReference type="EMBL" id="QTP55424.1"/>
    </source>
</evidence>
<accession>A0ABX7W8U7</accession>
<dbReference type="Proteomes" id="UP000671868">
    <property type="component" value="Chromosome"/>
</dbReference>
<name>A0ABX7W8U7_9GAMM</name>
<gene>
    <name evidence="1" type="ORF">HNO51_12475</name>
</gene>
<proteinExistence type="predicted"/>
<sequence length="507" mass="55042">MANNHIDSLMVELGLDSDVQSFRQAETMFNGVRSAALQFAAAVGGGFGMQQLTMGFAQHYDQLGRYTNRLDVSAEYASNLAYVLDQVGGNAIDAQGALETMTGWLDDLKQGKGTDVLVALQMHGIDSSVIMGAQDAADAVERLSMATAGMDTQRLRSMLSSLGMGSLFNLFDAGPETFQSLMQDAQRLRPVTQNMIQTAQDFNSSLGKLSHSIGGVSDEISERILPDLSEALDRFAETLADNREQFGEGFEEALPYIKATAAGIGVLVAAEAGRKGLGMMGGAVGTGTTLVGAAGIGGLMSMWNWTAEDVNEAFGIDLPDWLFTPIEDLVPDNLPRPELRGPNTGALNLPQLRRERQPSAVELEPEFQLRQPSAVDAAWSDLMRSGIDRGADTWIPDLHPETLDTIQQMQRGGVPGGIGGDELQRGLNMDALDAIRERQERGTFTPEDREYLRQQMRESFPERYQGSQTNHFHINGATDPEAVAAAVDRRLSTHATQAARDWQEPYA</sequence>